<evidence type="ECO:0000313" key="2">
    <source>
        <dbReference type="Proteomes" id="UP001362999"/>
    </source>
</evidence>
<organism evidence="1 2">
    <name type="scientific">Favolaschia claudopus</name>
    <dbReference type="NCBI Taxonomy" id="2862362"/>
    <lineage>
        <taxon>Eukaryota</taxon>
        <taxon>Fungi</taxon>
        <taxon>Dikarya</taxon>
        <taxon>Basidiomycota</taxon>
        <taxon>Agaricomycotina</taxon>
        <taxon>Agaricomycetes</taxon>
        <taxon>Agaricomycetidae</taxon>
        <taxon>Agaricales</taxon>
        <taxon>Marasmiineae</taxon>
        <taxon>Mycenaceae</taxon>
        <taxon>Favolaschia</taxon>
    </lineage>
</organism>
<keyword evidence="2" id="KW-1185">Reference proteome</keyword>
<reference evidence="1 2" key="1">
    <citation type="journal article" date="2024" name="J Genomics">
        <title>Draft genome sequencing and assembly of Favolaschia claudopus CIRM-BRFM 2984 isolated from oak limbs.</title>
        <authorList>
            <person name="Navarro D."/>
            <person name="Drula E."/>
            <person name="Chaduli D."/>
            <person name="Cazenave R."/>
            <person name="Ahrendt S."/>
            <person name="Wang J."/>
            <person name="Lipzen A."/>
            <person name="Daum C."/>
            <person name="Barry K."/>
            <person name="Grigoriev I.V."/>
            <person name="Favel A."/>
            <person name="Rosso M.N."/>
            <person name="Martin F."/>
        </authorList>
    </citation>
    <scope>NUCLEOTIDE SEQUENCE [LARGE SCALE GENOMIC DNA]</scope>
    <source>
        <strain evidence="1 2">CIRM-BRFM 2984</strain>
    </source>
</reference>
<evidence type="ECO:0000313" key="1">
    <source>
        <dbReference type="EMBL" id="KAK7019932.1"/>
    </source>
</evidence>
<comment type="caution">
    <text evidence="1">The sequence shown here is derived from an EMBL/GenBank/DDBJ whole genome shotgun (WGS) entry which is preliminary data.</text>
</comment>
<proteinExistence type="predicted"/>
<dbReference type="AlphaFoldDB" id="A0AAW0B5G4"/>
<protein>
    <submittedName>
        <fullName evidence="1">Uncharacterized protein</fullName>
    </submittedName>
</protein>
<name>A0AAW0B5G4_9AGAR</name>
<dbReference type="Proteomes" id="UP001362999">
    <property type="component" value="Unassembled WGS sequence"/>
</dbReference>
<sequence>MVALDHLQNSIKSAILVAKPDSDFDRRWHILGLAPALRVATEELNAKLPWINSLVTTLKTTTYTGVFARDKSLIVEMQPVRTHVLSCRTFKPMLLSEFTSLNNAYPMDTIHTFVRAMSEILPPFGPIIDANVNLYPSHSKYGFSPLALFVFRMSIFSSKSDDGELPSKHNPLPVVSLLTSTYPAPEAFSDEYEVEYLLVPAVPCFLELQVLQRYIKPLLLTLRI</sequence>
<accession>A0AAW0B5G4</accession>
<gene>
    <name evidence="1" type="ORF">R3P38DRAFT_2971389</name>
</gene>
<dbReference type="EMBL" id="JAWWNJ010000042">
    <property type="protein sequence ID" value="KAK7019932.1"/>
    <property type="molecule type" value="Genomic_DNA"/>
</dbReference>